<dbReference type="Proteomes" id="UP000760545">
    <property type="component" value="Unassembled WGS sequence"/>
</dbReference>
<accession>A0ABX1DFM2</accession>
<dbReference type="EMBL" id="JAAVJS010000303">
    <property type="protein sequence ID" value="NJX17140.1"/>
    <property type="molecule type" value="Genomic_DNA"/>
</dbReference>
<sequence>GTARYRAMSGAFGALGGDLSALNVNPAGSAVFLNSFTTFTLNVENAENEVSYMNGFSTNSNTDVDLGQAGAVFVFNNRNENAAWKKFTLGFNYNKAASFEDDFVASGTNSRSIDRYFLNYAQGIALDNLVPFEDETIGE</sequence>
<organism evidence="1 2">
    <name type="scientific">Tamlana crocina</name>
    <dbReference type="NCBI Taxonomy" id="393006"/>
    <lineage>
        <taxon>Bacteria</taxon>
        <taxon>Pseudomonadati</taxon>
        <taxon>Bacteroidota</taxon>
        <taxon>Flavobacteriia</taxon>
        <taxon>Flavobacteriales</taxon>
        <taxon>Flavobacteriaceae</taxon>
        <taxon>Tamlana</taxon>
    </lineage>
</organism>
<proteinExistence type="predicted"/>
<feature type="non-terminal residue" evidence="1">
    <location>
        <position position="139"/>
    </location>
</feature>
<dbReference type="Gene3D" id="2.40.160.60">
    <property type="entry name" value="Outer membrane protein transport protein (OMPP1/FadL/TodX)"/>
    <property type="match status" value="1"/>
</dbReference>
<name>A0ABX1DFM2_9FLAO</name>
<gene>
    <name evidence="1" type="ORF">HC176_16835</name>
</gene>
<comment type="caution">
    <text evidence="1">The sequence shown here is derived from an EMBL/GenBank/DDBJ whole genome shotgun (WGS) entry which is preliminary data.</text>
</comment>
<feature type="non-terminal residue" evidence="1">
    <location>
        <position position="1"/>
    </location>
</feature>
<keyword evidence="2" id="KW-1185">Reference proteome</keyword>
<evidence type="ECO:0000313" key="2">
    <source>
        <dbReference type="Proteomes" id="UP000760545"/>
    </source>
</evidence>
<protein>
    <submittedName>
        <fullName evidence="1">Transporter</fullName>
    </submittedName>
</protein>
<evidence type="ECO:0000313" key="1">
    <source>
        <dbReference type="EMBL" id="NJX17140.1"/>
    </source>
</evidence>
<reference evidence="1 2" key="1">
    <citation type="submission" date="2020-03" db="EMBL/GenBank/DDBJ databases">
        <title>Tamlana sp. nov, isolated from XXX.</title>
        <authorList>
            <person name="Cao W.R."/>
        </authorList>
    </citation>
    <scope>NUCLEOTIDE SEQUENCE [LARGE SCALE GENOMIC DNA]</scope>
    <source>
        <strain evidence="1 2">HST1-43</strain>
    </source>
</reference>